<feature type="region of interest" description="Disordered" evidence="2">
    <location>
        <begin position="1086"/>
        <end position="1107"/>
    </location>
</feature>
<evidence type="ECO:0000256" key="1">
    <source>
        <dbReference type="SAM" id="Coils"/>
    </source>
</evidence>
<feature type="compositionally biased region" description="Polar residues" evidence="2">
    <location>
        <begin position="3220"/>
        <end position="3232"/>
    </location>
</feature>
<feature type="compositionally biased region" description="Polar residues" evidence="2">
    <location>
        <begin position="275"/>
        <end position="290"/>
    </location>
</feature>
<dbReference type="eggNOG" id="ENOG502QU5A">
    <property type="taxonomic scope" value="Eukaryota"/>
</dbReference>
<feature type="region of interest" description="Disordered" evidence="2">
    <location>
        <begin position="1000"/>
        <end position="1045"/>
    </location>
</feature>
<dbReference type="STRING" id="431595.K3WPU0"/>
<evidence type="ECO:0000313" key="4">
    <source>
        <dbReference type="Proteomes" id="UP000019132"/>
    </source>
</evidence>
<proteinExistence type="predicted"/>
<evidence type="ECO:0000256" key="2">
    <source>
        <dbReference type="SAM" id="MobiDB-lite"/>
    </source>
</evidence>
<feature type="region of interest" description="Disordered" evidence="2">
    <location>
        <begin position="275"/>
        <end position="295"/>
    </location>
</feature>
<feature type="region of interest" description="Disordered" evidence="2">
    <location>
        <begin position="3203"/>
        <end position="3232"/>
    </location>
</feature>
<feature type="coiled-coil region" evidence="1">
    <location>
        <begin position="1462"/>
        <end position="1489"/>
    </location>
</feature>
<evidence type="ECO:0000313" key="3">
    <source>
        <dbReference type="EnsemblProtists" id="PYU1_T006982"/>
    </source>
</evidence>
<dbReference type="GO" id="GO:0005737">
    <property type="term" value="C:cytoplasm"/>
    <property type="evidence" value="ECO:0007669"/>
    <property type="project" value="UniProtKB-SubCell"/>
</dbReference>
<dbReference type="PANTHER" id="PTHR39211">
    <property type="entry name" value="CHROMOSOME 7, WHOLE GENOME SHOTGUN SEQUENCE"/>
    <property type="match status" value="1"/>
</dbReference>
<reference evidence="4" key="1">
    <citation type="journal article" date="2010" name="Genome Biol.">
        <title>Genome sequence of the necrotrophic plant pathogen Pythium ultimum reveals original pathogenicity mechanisms and effector repertoire.</title>
        <authorList>
            <person name="Levesque C.A."/>
            <person name="Brouwer H."/>
            <person name="Cano L."/>
            <person name="Hamilton J.P."/>
            <person name="Holt C."/>
            <person name="Huitema E."/>
            <person name="Raffaele S."/>
            <person name="Robideau G.P."/>
            <person name="Thines M."/>
            <person name="Win J."/>
            <person name="Zerillo M.M."/>
            <person name="Beakes G.W."/>
            <person name="Boore J.L."/>
            <person name="Busam D."/>
            <person name="Dumas B."/>
            <person name="Ferriera S."/>
            <person name="Fuerstenberg S.I."/>
            <person name="Gachon C.M."/>
            <person name="Gaulin E."/>
            <person name="Govers F."/>
            <person name="Grenville-Briggs L."/>
            <person name="Horner N."/>
            <person name="Hostetler J."/>
            <person name="Jiang R.H."/>
            <person name="Johnson J."/>
            <person name="Krajaejun T."/>
            <person name="Lin H."/>
            <person name="Meijer H.J."/>
            <person name="Moore B."/>
            <person name="Morris P."/>
            <person name="Phuntmart V."/>
            <person name="Puiu D."/>
            <person name="Shetty J."/>
            <person name="Stajich J.E."/>
            <person name="Tripathy S."/>
            <person name="Wawra S."/>
            <person name="van West P."/>
            <person name="Whitty B.R."/>
            <person name="Coutinho P.M."/>
            <person name="Henrissat B."/>
            <person name="Martin F."/>
            <person name="Thomas P.D."/>
            <person name="Tyler B.M."/>
            <person name="De Vries R.P."/>
            <person name="Kamoun S."/>
            <person name="Yandell M."/>
            <person name="Tisserat N."/>
            <person name="Buell C.R."/>
        </authorList>
    </citation>
    <scope>NUCLEOTIDE SEQUENCE</scope>
    <source>
        <strain evidence="4">DAOM:BR144</strain>
    </source>
</reference>
<sequence>MTKKRSGSRHEHDGQSPVLTINTELSASGTGGGGSGGAPPPSVLVLPTAAAAAPSSAPASAVTSPASRLSNSSNAANSPRMFYPKQMRSSNALRRSGSFSSGSSSLASSPVAGGAISTAHSVAVALLSKNMQSKAEFKGMKGEVFSLGEIYLNDLSDIRVFEFVNLKSRRVQLLLTMELRKPFQASQWGFQLENENMELMDGQLSDSMPVEEFNHVPFSVLRPSSKAALCAENVYLCEGYNELFNHIGTVDELILEPNETKRVVFSLCAKLSPQHSNNNAGHSSSYTENADSSEEERMHLNQTSCAMLTGRLIVKPRYLDRAVSSENLKEMRTTVLPAPDVIIPLQGQVCRSLLRLDVKELHFDDCVPGGSFVKDFTVWNRSEIPLLFKLVSSLSAFDETKDLITCTDYNTGYVIENKTLQAAAYGHVRIRVTYRPQEVGERFFEIHAQNLHDSRNVKILRIHAITNKEHHREGLSIKEPNGSYLMSGSKLDFGDCYTGLANSKVLLIRNTTEATLHVDLTSDRPKEISFELKLQQNRARSSRAPRGEEVLSPTGSNGSSRKGSLSSDGAKAALSFSNIDANYGLDSDEEAEENEIEFYEDDFLPTKRLSFEENQMGDLEDIDDDFEFDREPRPMPRSSPVSPKSRISRQSESRKKAFRTKGKKSAKVPSRVRDLAYESGVDSGNSMCSSPERKPRSDLRKRQPASIDEATGSNFLVETIDLPPGVERTILIWYTPSSSSSLESLLNENMDGIDLKGSRLTKQTFRVSFRCFQIQGSWQQAQSRVYDRSLGKSIHIRARTCTSIVTVTPSILHLGDCNIGELKSSSCILTNHSELPTVVKPLVTSKVISTVPNDEMTLGPKQSTELKIEIIPRKTNPNYSRLISVMNLKNRTNIPQICIRSSNMDAHHVIYHSLFYKLLTQSKSAFLNFDHIAVNSVGIQVFDLENITNAPLHLNLQSSDPSKVRLYCFKISYGDVGTKTGAKTHDETQKLANGQIVSGEKHAGNSVGGSSSHSRHHGRPIRRRRSFGSLSELGSAPSSSKRNMSSVLRGYLSKKLTTHSPSPSSHQTGGSAFSVANLVISPAPSDSIKLRSDPTPSSSVAQSTALTTSNYQDGTTVIGTSGATSNHLPSFSKESLSEELVSLLRLFEMSRAECERYCQSTLPSHEKEVEIVGMVRERMRKLQSLLAEKMLIPLNNSKDRNIRIPAKSQQRVVAIFSPSIDFAAAENGGKIRIEKQKIFITLPPGGNKKAVADAARFDQTKATWVTSKHPFDSRPSVRELLLKSRVCRSVMNVNQKNINFGRITTSSKSSKKLVVQNMSAIPLVYSVEKTGSISSGFLEIKEGEVGVVKAFGTKEICFEFQPTLAGPFEEKLRIVNVQDVENSISVTIKAKVVKRETFKLVQSGQVLSFGKCLVGEKSEEVKIVVRNTSRKKREYVIQLDPEFSNPNLRPTFHFSLDETPSAIITQAQEKKLDEELEKLEHKLRIATTKKKADKIVKLNAKISRAKALLSGEQVPSEKESLGDEELKGTVNDSRIIDAYDSNSESEFSESESTPRLRRRQKLLTKSQSLSDTRSNTNQLHFSLDAEATGRIVAYVIFNTIQQGSESVKDGEHREVGKVTGFRSQKARKKQLRRDSTPVTGVGKFLLFEQQNKDVMKELQYSAEIFLRTAAGETAYSRAVGRKVLPPFAHSGTISRGVPRTSLEIGDTAQDATSLGASGTEHTSTLVSAKTDQQNADQKRDLTIAIPDDSGFDTGRVLVKVEPNQFAISHSSTLLIPLEEFPVDTYGWSVTLSHQSPVLKKVSDVEVFWRPSDVIRSLIGISCDVTPGDALLNEDASMEFRTSEDKPHCNMLPTKVRLTGDRAVTLHFKWCFTAEAGFGSSSSLGSCINRSILGSISKAMEQNAGKLEFYYRGNSSPSSANSTSTLPTRPIASVDVAIVKAVQRSLCLDAEKIDLGVHQQGSEAQGEFIIRNRSHQPTKYLLMAATSREQSNGQGTLSVGGDITFESPTGSIEANSQVAARFTYKGAVPGQHNEQIQLRNLNDRLDTSILTVAVRVTRPVYVRVPELDLHATGQLDVLDLGPCYVTPEMQDTAVDSPNVSLKFSKVHKLTLHSQVDETLVICASSNLRTQCYVFEDARLSREATHVVLKGKQSTDLFVAFRPRLSSDAFKTGSTRDLVGGIRVQLYLLSSEPPTPSTEDEKSEMVAEFTVKFVGVAGASLARVSPYAIDFGVEHNPGGMQPPIAHEGKFDLINVSKALPLRYRLFVTTDGESYSDDDCSLQIELDHEKGEVPPGETSSIGFKVTAQKNGLFRRRILVENLHYPGKINYVDVVLFVDSGSLKCDVFGSSKESSPSDQLQTMDFGVINVIKLEEELADNASSVAGGETEPTSRKYRIFEERHDGLYSAVNGDNAGGDLVEASTLKVINVNGEYGESCIQVSEKYISLGKIGYAIGWKSSSFELSVRNTSDVDVWFAIANLPSCIHIRNVRDASQASFEGENVVAPCDNQEVPSLRSLALQVESKSANGPCRAWKLDAMTTCVMEMEFVRTRESLSAGVHDFPLRFLNLDNPHNVEDVSVRAHIISSYAELAVDPESSHFGGATGSREHVALLPPVTVPPAQEASPQGSSFWFSLRNVYDEDLSVKLSSEPHSSLESTLELLMFSRSANTPLSTLQIAPGDSVDVRVVCHVFPSARLSPDVLKLLEYEAGGDILDLGSVWLDVSVQNALETAQKKHIGVKGKLIPGRTFTLSASSLHFFATATEVPSDIPVEQLPPSLKSKAGSSRESVQLALTGSSQQASPIVHQLRNISETFYVRNPSTVQPLNFVIEPVPMFQPGLCLIKGSTASEMSAMSEYIEAVAVPSSGTIAPGDSMKISVRLEEASLIAAAESAHYHGSGDNAKAVSLLHKMRHHPSWRSNSWGAEAPDIAAEVDAQNHMFLKVRDVDLNADVGVSTEIDVHLVLQQNAPGSVPSTDGSKQGGVVDKALIGAAFAAREKRLTSTSKKSFAAPALSTHMEDSTREDNDYAGLDNLDEFDVGSINSESHERKNHLPVLTVRGCTPAENSSLESIRYIIDVGQHTVRNGGEVEWEITVECLYSQIAAQEGGGLDPVDYKFTLVDQNAKSWLQLSRDRGTLDRSRSYQSAVLYFLRDVVGVYSTFMVLQNVTNPSDLKVIHVRLEVIADLNSLRSMSSGLDPTTNLFRVLVSNHGNPKRQRRSSIELPSGNGSESPRGSGNRSGLVIDYSEVYYHKLYHNHSIVLENSSGLTLDFMLSSNARPQEVSFSTSPTSFTEVSTVTLGAHARMQVFLHFRPQPRPVSSSTSDLNTAGIEHWVREIEVYVNCRLVKDFRETVVLRAICNQPQLLVNVATSKTDDILSKTEASGVFPSSQPNFLGAVFAMPEVALSNPELAATLASEADKFIVVHNTRSDAKARLALRNDSMFFNVGVDVMLTAPVVFRITPDVASLWKHHQLWDHSVKEHITLYNIKQFAEHYQVTLCFTCSNVSSFYIPPNISESYPFSALEDTIAKFLQNYNYTWKALVTYHGKTPETEMSTKTSTQTTSLSASKLVEILSDLENALELSSPLSPRRLHPTTPQDFESTPTRFDGFSSGENREVLHQLLQSYRALYFDFYYITDELVWYGVRGNAVRHSLMLADLAYGVVFNHEVFRGLLAPNNDTMVEGFVFPRLLLPWIRQLGHFLSFFPENQETTMPLRQMYDQLRKFELA</sequence>
<dbReference type="InterPro" id="IPR013783">
    <property type="entry name" value="Ig-like_fold"/>
</dbReference>
<accession>K3WPU0</accession>
<feature type="compositionally biased region" description="Basic residues" evidence="2">
    <location>
        <begin position="656"/>
        <end position="666"/>
    </location>
</feature>
<dbReference type="EMBL" id="GL376560">
    <property type="status" value="NOT_ANNOTATED_CDS"/>
    <property type="molecule type" value="Genomic_DNA"/>
</dbReference>
<dbReference type="Proteomes" id="UP000019132">
    <property type="component" value="Unassembled WGS sequence"/>
</dbReference>
<dbReference type="HOGENOM" id="CLU_000241_0_0_1"/>
<keyword evidence="1" id="KW-0175">Coiled coil</keyword>
<feature type="compositionally biased region" description="Low complexity" evidence="2">
    <location>
        <begin position="555"/>
        <end position="568"/>
    </location>
</feature>
<feature type="compositionally biased region" description="Acidic residues" evidence="2">
    <location>
        <begin position="618"/>
        <end position="628"/>
    </location>
</feature>
<dbReference type="OMA" id="KGGYHYR"/>
<feature type="compositionally biased region" description="Basic and acidic residues" evidence="2">
    <location>
        <begin position="691"/>
        <end position="701"/>
    </location>
</feature>
<feature type="region of interest" description="Disordered" evidence="2">
    <location>
        <begin position="1"/>
        <end position="83"/>
    </location>
</feature>
<feature type="region of interest" description="Disordered" evidence="2">
    <location>
        <begin position="1532"/>
        <end position="1558"/>
    </location>
</feature>
<feature type="region of interest" description="Disordered" evidence="2">
    <location>
        <begin position="2999"/>
        <end position="3019"/>
    </location>
</feature>
<feature type="compositionally biased region" description="Polar residues" evidence="2">
    <location>
        <begin position="1094"/>
        <end position="1107"/>
    </location>
</feature>
<evidence type="ECO:0008006" key="5">
    <source>
        <dbReference type="Google" id="ProtNLM"/>
    </source>
</evidence>
<dbReference type="GO" id="GO:0005929">
    <property type="term" value="C:cilium"/>
    <property type="evidence" value="ECO:0007669"/>
    <property type="project" value="UniProtKB-SubCell"/>
</dbReference>
<dbReference type="Gene3D" id="2.60.40.10">
    <property type="entry name" value="Immunoglobulins"/>
    <property type="match status" value="4"/>
</dbReference>
<dbReference type="PANTHER" id="PTHR39211:SF1">
    <property type="entry name" value="ABNORMAL SPINDLE-LIKE MICROCEPHALY-ASSOCIATED PROTEIN ASH DOMAIN-CONTAINING PROTEIN"/>
    <property type="match status" value="1"/>
</dbReference>
<reference evidence="3" key="3">
    <citation type="submission" date="2015-02" db="UniProtKB">
        <authorList>
            <consortium name="EnsemblProtists"/>
        </authorList>
    </citation>
    <scope>IDENTIFICATION</scope>
    <source>
        <strain evidence="3">DAOM BR144</strain>
    </source>
</reference>
<dbReference type="EnsemblProtists" id="PYU1_T006982">
    <property type="protein sequence ID" value="PYU1_T006982"/>
    <property type="gene ID" value="PYU1_G006967"/>
</dbReference>
<feature type="compositionally biased region" description="Low complexity" evidence="2">
    <location>
        <begin position="636"/>
        <end position="645"/>
    </location>
</feature>
<feature type="compositionally biased region" description="Low complexity" evidence="2">
    <location>
        <begin position="43"/>
        <end position="80"/>
    </location>
</feature>
<keyword evidence="4" id="KW-1185">Reference proteome</keyword>
<feature type="compositionally biased region" description="Low complexity" evidence="2">
    <location>
        <begin position="1027"/>
        <end position="1040"/>
    </location>
</feature>
<reference evidence="4" key="2">
    <citation type="submission" date="2010-04" db="EMBL/GenBank/DDBJ databases">
        <authorList>
            <person name="Buell R."/>
            <person name="Hamilton J."/>
            <person name="Hostetler J."/>
        </authorList>
    </citation>
    <scope>NUCLEOTIDE SEQUENCE [LARGE SCALE GENOMIC DNA]</scope>
    <source>
        <strain evidence="4">DAOM:BR144</strain>
    </source>
</reference>
<organism evidence="3 4">
    <name type="scientific">Globisporangium ultimum (strain ATCC 200006 / CBS 805.95 / DAOM BR144)</name>
    <name type="common">Pythium ultimum</name>
    <dbReference type="NCBI Taxonomy" id="431595"/>
    <lineage>
        <taxon>Eukaryota</taxon>
        <taxon>Sar</taxon>
        <taxon>Stramenopiles</taxon>
        <taxon>Oomycota</taxon>
        <taxon>Peronosporomycetes</taxon>
        <taxon>Pythiales</taxon>
        <taxon>Pythiaceae</taxon>
        <taxon>Globisporangium</taxon>
    </lineage>
</organism>
<dbReference type="VEuPathDB" id="FungiDB:PYU1_G006967"/>
<protein>
    <recommendedName>
        <fullName evidence="5">MSP domain-containing protein</fullName>
    </recommendedName>
</protein>
<name>K3WPU0_GLOUD</name>
<dbReference type="InParanoid" id="K3WPU0"/>
<feature type="region of interest" description="Disordered" evidence="2">
    <location>
        <begin position="614"/>
        <end position="707"/>
    </location>
</feature>
<feature type="region of interest" description="Disordered" evidence="2">
    <location>
        <begin position="533"/>
        <end position="568"/>
    </location>
</feature>
<feature type="compositionally biased region" description="Basic residues" evidence="2">
    <location>
        <begin position="1013"/>
        <end position="1026"/>
    </location>
</feature>